<accession>A0A9J7MHL8</accession>
<evidence type="ECO:0000313" key="2">
    <source>
        <dbReference type="RefSeq" id="XP_035667326.1"/>
    </source>
</evidence>
<sequence length="242" mass="27755">MRKPEGRFYIQVTVQCIQELKKSRVSSSEREGDFKAVVMSDESDSDSVAESGGDAGFNSKNVALRAQKKVLSRMSTRKVAKSFMDDTTADLMDNLYRIARNHCGNKREAEKVMKDAVKIVVKIGILFRNEQFSADELRLANDFVRKFRSLAMTVVSFYEVEFTYDKMFLVRTLSECREMLHRLIQGHLTEKSHGRIDHVFNFFGDGAFLDAVFQRESPHRKQLGLIVKNLHTLMDEVEPAQT</sequence>
<dbReference type="GO" id="GO:0042981">
    <property type="term" value="P:regulation of apoptotic process"/>
    <property type="evidence" value="ECO:0007669"/>
    <property type="project" value="InterPro"/>
</dbReference>
<dbReference type="InterPro" id="IPR038355">
    <property type="entry name" value="TNFAIP8_sf"/>
</dbReference>
<dbReference type="RefSeq" id="XP_035667326.1">
    <property type="nucleotide sequence ID" value="XM_035811433.1"/>
</dbReference>
<dbReference type="KEGG" id="bfo:118409992"/>
<dbReference type="GO" id="GO:0005737">
    <property type="term" value="C:cytoplasm"/>
    <property type="evidence" value="ECO:0000318"/>
    <property type="project" value="GO_Central"/>
</dbReference>
<dbReference type="AlphaFoldDB" id="A0A9J7MHL8"/>
<reference evidence="2" key="2">
    <citation type="submission" date="2025-08" db="UniProtKB">
        <authorList>
            <consortium name="RefSeq"/>
        </authorList>
    </citation>
    <scope>IDENTIFICATION</scope>
    <source>
        <strain evidence="2">S238N-H82</strain>
        <tissue evidence="2">Testes</tissue>
    </source>
</reference>
<dbReference type="Proteomes" id="UP000001554">
    <property type="component" value="Chromosome 2"/>
</dbReference>
<protein>
    <submittedName>
        <fullName evidence="2">Tumor necrosis factor alpha-induced protein 8-like protein isoform X1</fullName>
    </submittedName>
</protein>
<dbReference type="OrthoDB" id="10055976at2759"/>
<dbReference type="PANTHER" id="PTHR12757:SF1">
    <property type="entry name" value="PROTEIN SALIVARY GLANDS MARRED"/>
    <property type="match status" value="1"/>
</dbReference>
<dbReference type="OMA" id="QDRCDQV"/>
<proteinExistence type="predicted"/>
<reference evidence="1" key="1">
    <citation type="journal article" date="2020" name="Nat. Ecol. Evol.">
        <title>Deeply conserved synteny resolves early events in vertebrate evolution.</title>
        <authorList>
            <person name="Simakov O."/>
            <person name="Marletaz F."/>
            <person name="Yue J.X."/>
            <person name="O'Connell B."/>
            <person name="Jenkins J."/>
            <person name="Brandt A."/>
            <person name="Calef R."/>
            <person name="Tung C.H."/>
            <person name="Huang T.K."/>
            <person name="Schmutz J."/>
            <person name="Satoh N."/>
            <person name="Yu J.K."/>
            <person name="Putnam N.H."/>
            <person name="Green R.E."/>
            <person name="Rokhsar D.S."/>
        </authorList>
    </citation>
    <scope>NUCLEOTIDE SEQUENCE [LARGE SCALE GENOMIC DNA]</scope>
    <source>
        <strain evidence="1">S238N-H82</strain>
    </source>
</reference>
<keyword evidence="1" id="KW-1185">Reference proteome</keyword>
<dbReference type="Pfam" id="PF05527">
    <property type="entry name" value="TNFAIP8"/>
    <property type="match status" value="1"/>
</dbReference>
<organism evidence="1 2">
    <name type="scientific">Branchiostoma floridae</name>
    <name type="common">Florida lancelet</name>
    <name type="synonym">Amphioxus</name>
    <dbReference type="NCBI Taxonomy" id="7739"/>
    <lineage>
        <taxon>Eukaryota</taxon>
        <taxon>Metazoa</taxon>
        <taxon>Chordata</taxon>
        <taxon>Cephalochordata</taxon>
        <taxon>Leptocardii</taxon>
        <taxon>Amphioxiformes</taxon>
        <taxon>Branchiostomatidae</taxon>
        <taxon>Branchiostoma</taxon>
    </lineage>
</organism>
<dbReference type="InterPro" id="IPR008477">
    <property type="entry name" value="TNFAIP8-like"/>
</dbReference>
<gene>
    <name evidence="2" type="primary">LOC118409992</name>
</gene>
<dbReference type="PANTHER" id="PTHR12757">
    <property type="entry name" value="TUMOR NECROSIS FACTOR INDUCED PROTEIN"/>
    <property type="match status" value="1"/>
</dbReference>
<evidence type="ECO:0000313" key="1">
    <source>
        <dbReference type="Proteomes" id="UP000001554"/>
    </source>
</evidence>
<name>A0A9J7MHL8_BRAFL</name>
<dbReference type="FunFam" id="1.20.1440.160:FF:000001">
    <property type="entry name" value="Tumor necrosis factor alpha-induced protein 8-like 1"/>
    <property type="match status" value="1"/>
</dbReference>
<dbReference type="GeneID" id="118409992"/>
<dbReference type="Gene3D" id="1.20.1440.160">
    <property type="entry name" value="Tumor necrosis factor alpha-induced protein 8-like"/>
    <property type="match status" value="1"/>
</dbReference>